<evidence type="ECO:0000259" key="5">
    <source>
        <dbReference type="Pfam" id="PF00669"/>
    </source>
</evidence>
<comment type="subcellular location">
    <subcellularLocation>
        <location evidence="4">Secreted</location>
    </subcellularLocation>
    <subcellularLocation>
        <location evidence="4">Bacterial flagellum</location>
    </subcellularLocation>
</comment>
<comment type="caution">
    <text evidence="7">The sequence shown here is derived from an EMBL/GenBank/DDBJ whole genome shotgun (WGS) entry which is preliminary data.</text>
</comment>
<proteinExistence type="inferred from homology"/>
<organism evidence="7 8">
    <name type="scientific">Aliidiomarina soli</name>
    <dbReference type="NCBI Taxonomy" id="1928574"/>
    <lineage>
        <taxon>Bacteria</taxon>
        <taxon>Pseudomonadati</taxon>
        <taxon>Pseudomonadota</taxon>
        <taxon>Gammaproteobacteria</taxon>
        <taxon>Alteromonadales</taxon>
        <taxon>Idiomarinaceae</taxon>
        <taxon>Aliidiomarina</taxon>
    </lineage>
</organism>
<dbReference type="Pfam" id="PF00700">
    <property type="entry name" value="Flagellin_C"/>
    <property type="match status" value="1"/>
</dbReference>
<dbReference type="PRINTS" id="PR00207">
    <property type="entry name" value="FLAGELLIN"/>
</dbReference>
<feature type="domain" description="Flagellin N-terminal" evidence="5">
    <location>
        <begin position="5"/>
        <end position="141"/>
    </location>
</feature>
<dbReference type="RefSeq" id="WP_126799713.1">
    <property type="nucleotide sequence ID" value="NZ_PIPO01000006.1"/>
</dbReference>
<dbReference type="SUPFAM" id="SSF64518">
    <property type="entry name" value="Phase 1 flagellin"/>
    <property type="match status" value="1"/>
</dbReference>
<keyword evidence="8" id="KW-1185">Reference proteome</keyword>
<name>A0A432WCV6_9GAMM</name>
<comment type="similarity">
    <text evidence="1 4">Belongs to the bacterial flagellin family.</text>
</comment>
<dbReference type="EMBL" id="PIPO01000006">
    <property type="protein sequence ID" value="RUO30233.1"/>
    <property type="molecule type" value="Genomic_DNA"/>
</dbReference>
<dbReference type="InterPro" id="IPR001029">
    <property type="entry name" value="Flagellin_N"/>
</dbReference>
<dbReference type="InterPro" id="IPR046358">
    <property type="entry name" value="Flagellin_C"/>
</dbReference>
<dbReference type="AlphaFoldDB" id="A0A432WCV6"/>
<evidence type="ECO:0000256" key="4">
    <source>
        <dbReference type="RuleBase" id="RU362073"/>
    </source>
</evidence>
<dbReference type="Pfam" id="PF00669">
    <property type="entry name" value="Flagellin_N"/>
    <property type="match status" value="1"/>
</dbReference>
<evidence type="ECO:0000313" key="7">
    <source>
        <dbReference type="EMBL" id="RUO30233.1"/>
    </source>
</evidence>
<dbReference type="InterPro" id="IPR042187">
    <property type="entry name" value="Flagellin_C_sub2"/>
</dbReference>
<sequence>MALYVNTNIASLTAQRQLMTSSFGLNQTFQRLSSGFRINSAADDAAGLQISTRMTSQITGLNQAVRNANDGISVAQVAEGAMQEVGNMLQRMRELVIQSDNGINAAEDKVAIQREITALQTEVDRIAETTAFSGRKLLDGSLATDGLNFLVGSTGHAAERISLTIAGASTTDLAITQTEVDVREGSGLSAEDMLQSLDNAIRDLGRSRSGLGAKQNRMQSTVANLSNVVENVSAARSRIMDTDFAAETAKLVRFQIMQQATIAILGQANQSPSLVLSLLG</sequence>
<evidence type="ECO:0000256" key="1">
    <source>
        <dbReference type="ARBA" id="ARBA00005709"/>
    </source>
</evidence>
<evidence type="ECO:0000256" key="2">
    <source>
        <dbReference type="ARBA" id="ARBA00022525"/>
    </source>
</evidence>
<dbReference type="GO" id="GO:0005576">
    <property type="term" value="C:extracellular region"/>
    <property type="evidence" value="ECO:0007669"/>
    <property type="project" value="UniProtKB-SubCell"/>
</dbReference>
<dbReference type="GO" id="GO:0009288">
    <property type="term" value="C:bacterial-type flagellum"/>
    <property type="evidence" value="ECO:0007669"/>
    <property type="project" value="UniProtKB-SubCell"/>
</dbReference>
<dbReference type="GO" id="GO:0005198">
    <property type="term" value="F:structural molecule activity"/>
    <property type="evidence" value="ECO:0007669"/>
    <property type="project" value="UniProtKB-UniRule"/>
</dbReference>
<dbReference type="Gene3D" id="1.20.1330.10">
    <property type="entry name" value="f41 fragment of flagellin, N-terminal domain"/>
    <property type="match status" value="1"/>
</dbReference>
<evidence type="ECO:0000313" key="8">
    <source>
        <dbReference type="Proteomes" id="UP000287823"/>
    </source>
</evidence>
<dbReference type="PANTHER" id="PTHR42792">
    <property type="entry name" value="FLAGELLIN"/>
    <property type="match status" value="1"/>
</dbReference>
<feature type="domain" description="Flagellin C-terminal" evidence="6">
    <location>
        <begin position="194"/>
        <end position="279"/>
    </location>
</feature>
<keyword evidence="7" id="KW-0282">Flagellum</keyword>
<keyword evidence="3 4" id="KW-0975">Bacterial flagellum</keyword>
<accession>A0A432WCV6</accession>
<evidence type="ECO:0000259" key="6">
    <source>
        <dbReference type="Pfam" id="PF00700"/>
    </source>
</evidence>
<protein>
    <recommendedName>
        <fullName evidence="4">Flagellin</fullName>
    </recommendedName>
</protein>
<keyword evidence="2 4" id="KW-0964">Secreted</keyword>
<gene>
    <name evidence="7" type="ORF">CWE14_12700</name>
</gene>
<keyword evidence="7" id="KW-0966">Cell projection</keyword>
<dbReference type="PANTHER" id="PTHR42792:SF2">
    <property type="entry name" value="FLAGELLIN"/>
    <property type="match status" value="1"/>
</dbReference>
<evidence type="ECO:0000256" key="3">
    <source>
        <dbReference type="ARBA" id="ARBA00023143"/>
    </source>
</evidence>
<dbReference type="InterPro" id="IPR001492">
    <property type="entry name" value="Flagellin"/>
</dbReference>
<keyword evidence="7" id="KW-0969">Cilium</keyword>
<dbReference type="Gene3D" id="6.10.10.10">
    <property type="entry name" value="Flagellar export chaperone, C-terminal domain"/>
    <property type="match status" value="1"/>
</dbReference>
<reference evidence="7 8" key="1">
    <citation type="journal article" date="2011" name="Front. Microbiol.">
        <title>Genomic signatures of strain selection and enhancement in Bacillus atrophaeus var. globigii, a historical biowarfare simulant.</title>
        <authorList>
            <person name="Gibbons H.S."/>
            <person name="Broomall S.M."/>
            <person name="McNew L.A."/>
            <person name="Daligault H."/>
            <person name="Chapman C."/>
            <person name="Bruce D."/>
            <person name="Karavis M."/>
            <person name="Krepps M."/>
            <person name="McGregor P.A."/>
            <person name="Hong C."/>
            <person name="Park K.H."/>
            <person name="Akmal A."/>
            <person name="Feldman A."/>
            <person name="Lin J.S."/>
            <person name="Chang W.E."/>
            <person name="Higgs B.W."/>
            <person name="Demirev P."/>
            <person name="Lindquist J."/>
            <person name="Liem A."/>
            <person name="Fochler E."/>
            <person name="Read T.D."/>
            <person name="Tapia R."/>
            <person name="Johnson S."/>
            <person name="Bishop-Lilly K.A."/>
            <person name="Detter C."/>
            <person name="Han C."/>
            <person name="Sozhamannan S."/>
            <person name="Rosenzweig C.N."/>
            <person name="Skowronski E.W."/>
        </authorList>
    </citation>
    <scope>NUCLEOTIDE SEQUENCE [LARGE SCALE GENOMIC DNA]</scope>
    <source>
        <strain evidence="7 8">Y4G10-17</strain>
    </source>
</reference>
<dbReference type="Proteomes" id="UP000287823">
    <property type="component" value="Unassembled WGS sequence"/>
</dbReference>
<comment type="function">
    <text evidence="4">Flagellin is the subunit protein which polymerizes to form the filaments of bacterial flagella.</text>
</comment>